<evidence type="ECO:0000259" key="14">
    <source>
        <dbReference type="PROSITE" id="PS50112"/>
    </source>
</evidence>
<dbReference type="InterPro" id="IPR003594">
    <property type="entry name" value="HATPase_dom"/>
</dbReference>
<dbReference type="PROSITE" id="PS50109">
    <property type="entry name" value="HIS_KIN"/>
    <property type="match status" value="1"/>
</dbReference>
<keyword evidence="7" id="KW-0547">Nucleotide-binding</keyword>
<dbReference type="GO" id="GO:0007234">
    <property type="term" value="P:osmosensory signaling via phosphorelay pathway"/>
    <property type="evidence" value="ECO:0007669"/>
    <property type="project" value="TreeGrafter"/>
</dbReference>
<feature type="domain" description="PAS" evidence="14">
    <location>
        <begin position="131"/>
        <end position="200"/>
    </location>
</feature>
<dbReference type="SUPFAM" id="SSF47384">
    <property type="entry name" value="Homodimeric domain of signal transducing histidine kinase"/>
    <property type="match status" value="1"/>
</dbReference>
<proteinExistence type="predicted"/>
<dbReference type="SMART" id="SM00387">
    <property type="entry name" value="HATPase_c"/>
    <property type="match status" value="1"/>
</dbReference>
<sequence length="492" mass="54930">MAKMTGSVGSTDDFTIDIEICPIAIMLVSSAGKILRSNRRLDQLFGYSTGELHGQSVEVLVPTHVRPYHSDLRNAFFEVPTSRRMGTGRDLHGARKDGVMIPVEIGLDPVQVDDDVMVIVSVLDIRERKKNEAMILRALNAAASAMIQVSEAGAIELVNNKACQLFGYKHEEMMGQPIEMLVPERFRRKHAVYRNSYNNDRYARNMGAGRDLFGVRKDGTEFPIEIGLTPVEEMEGKSTMATIIDITDRKSKEHDIAQKAIQLERLNEELNQFAYSASHDLKAPLASIAGLLHVCESDLELGDFEEVKLNIPKAKALAERLAARIEVVLSLAKSDLVSINWEEVDVEQRFQTIWSALKHEGVDVETDFQHAEPVYSIPVRFDVTLENLLSNAIKYQDPAQKNRLVRIKTWTADDQFCLSVADNGVGIPAEFHNRVFKLFQRFSDDDKAGSGIGLALAKKYITQLGGTITFESAKGKTIFSVVLPQNNRLANR</sequence>
<protein>
    <recommendedName>
        <fullName evidence="3">histidine kinase</fullName>
        <ecNumber evidence="3">2.7.13.3</ecNumber>
    </recommendedName>
</protein>
<evidence type="ECO:0000313" key="17">
    <source>
        <dbReference type="Proteomes" id="UP001139103"/>
    </source>
</evidence>
<dbReference type="InterPro" id="IPR005467">
    <property type="entry name" value="His_kinase_dom"/>
</dbReference>
<evidence type="ECO:0000256" key="7">
    <source>
        <dbReference type="ARBA" id="ARBA00022741"/>
    </source>
</evidence>
<dbReference type="SMART" id="SM00091">
    <property type="entry name" value="PAS"/>
    <property type="match status" value="2"/>
</dbReference>
<dbReference type="InterPro" id="IPR036890">
    <property type="entry name" value="HATPase_C_sf"/>
</dbReference>
<dbReference type="GO" id="GO:0016020">
    <property type="term" value="C:membrane"/>
    <property type="evidence" value="ECO:0007669"/>
    <property type="project" value="UniProtKB-SubCell"/>
</dbReference>
<dbReference type="SUPFAM" id="SSF55785">
    <property type="entry name" value="PYP-like sensor domain (PAS domain)"/>
    <property type="match status" value="2"/>
</dbReference>
<dbReference type="CDD" id="cd00075">
    <property type="entry name" value="HATPase"/>
    <property type="match status" value="1"/>
</dbReference>
<dbReference type="Proteomes" id="UP001139103">
    <property type="component" value="Unassembled WGS sequence"/>
</dbReference>
<dbReference type="PROSITE" id="PS50112">
    <property type="entry name" value="PAS"/>
    <property type="match status" value="2"/>
</dbReference>
<comment type="caution">
    <text evidence="16">The sequence shown here is derived from an EMBL/GenBank/DDBJ whole genome shotgun (WGS) entry which is preliminary data.</text>
</comment>
<evidence type="ECO:0000256" key="1">
    <source>
        <dbReference type="ARBA" id="ARBA00000085"/>
    </source>
</evidence>
<dbReference type="GO" id="GO:0000155">
    <property type="term" value="F:phosphorelay sensor kinase activity"/>
    <property type="evidence" value="ECO:0007669"/>
    <property type="project" value="InterPro"/>
</dbReference>
<accession>A0A9X1SKD2</accession>
<evidence type="ECO:0000313" key="16">
    <source>
        <dbReference type="EMBL" id="MCC9629624.1"/>
    </source>
</evidence>
<dbReference type="PANTHER" id="PTHR42878">
    <property type="entry name" value="TWO-COMPONENT HISTIDINE KINASE"/>
    <property type="match status" value="1"/>
</dbReference>
<keyword evidence="17" id="KW-1185">Reference proteome</keyword>
<dbReference type="Pfam" id="PF00512">
    <property type="entry name" value="HisKA"/>
    <property type="match status" value="1"/>
</dbReference>
<name>A0A9X1SKD2_9BACT</name>
<keyword evidence="11" id="KW-0902">Two-component regulatory system</keyword>
<keyword evidence="4" id="KW-0597">Phosphoprotein</keyword>
<dbReference type="InterPro" id="IPR050351">
    <property type="entry name" value="BphY/WalK/GraS-like"/>
</dbReference>
<feature type="domain" description="PAC" evidence="15">
    <location>
        <begin position="208"/>
        <end position="258"/>
    </location>
</feature>
<evidence type="ECO:0000256" key="11">
    <source>
        <dbReference type="ARBA" id="ARBA00023012"/>
    </source>
</evidence>
<dbReference type="PROSITE" id="PS50113">
    <property type="entry name" value="PAC"/>
    <property type="match status" value="1"/>
</dbReference>
<dbReference type="EC" id="2.7.13.3" evidence="3"/>
<keyword evidence="8 16" id="KW-0418">Kinase</keyword>
<dbReference type="CDD" id="cd00130">
    <property type="entry name" value="PAS"/>
    <property type="match status" value="2"/>
</dbReference>
<dbReference type="CDD" id="cd00082">
    <property type="entry name" value="HisKA"/>
    <property type="match status" value="1"/>
</dbReference>
<feature type="domain" description="PAS" evidence="14">
    <location>
        <begin position="10"/>
        <end position="62"/>
    </location>
</feature>
<evidence type="ECO:0000256" key="4">
    <source>
        <dbReference type="ARBA" id="ARBA00022553"/>
    </source>
</evidence>
<evidence type="ECO:0000256" key="5">
    <source>
        <dbReference type="ARBA" id="ARBA00022679"/>
    </source>
</evidence>
<comment type="catalytic activity">
    <reaction evidence="1">
        <text>ATP + protein L-histidine = ADP + protein N-phospho-L-histidine.</text>
        <dbReference type="EC" id="2.7.13.3"/>
    </reaction>
</comment>
<dbReference type="InterPro" id="IPR004358">
    <property type="entry name" value="Sig_transdc_His_kin-like_C"/>
</dbReference>
<evidence type="ECO:0000256" key="6">
    <source>
        <dbReference type="ARBA" id="ARBA00022692"/>
    </source>
</evidence>
<dbReference type="SMART" id="SM00388">
    <property type="entry name" value="HisKA"/>
    <property type="match status" value="1"/>
</dbReference>
<evidence type="ECO:0000256" key="10">
    <source>
        <dbReference type="ARBA" id="ARBA00022989"/>
    </source>
</evidence>
<dbReference type="Pfam" id="PF13426">
    <property type="entry name" value="PAS_9"/>
    <property type="match status" value="2"/>
</dbReference>
<dbReference type="InterPro" id="IPR035965">
    <property type="entry name" value="PAS-like_dom_sf"/>
</dbReference>
<keyword evidence="5" id="KW-0808">Transferase</keyword>
<dbReference type="SUPFAM" id="SSF55874">
    <property type="entry name" value="ATPase domain of HSP90 chaperone/DNA topoisomerase II/histidine kinase"/>
    <property type="match status" value="1"/>
</dbReference>
<evidence type="ECO:0000256" key="2">
    <source>
        <dbReference type="ARBA" id="ARBA00004141"/>
    </source>
</evidence>
<dbReference type="PANTHER" id="PTHR42878:SF7">
    <property type="entry name" value="SENSOR HISTIDINE KINASE GLRK"/>
    <property type="match status" value="1"/>
</dbReference>
<dbReference type="AlphaFoldDB" id="A0A9X1SKD2"/>
<evidence type="ECO:0000259" key="13">
    <source>
        <dbReference type="PROSITE" id="PS50109"/>
    </source>
</evidence>
<dbReference type="GO" id="GO:0005524">
    <property type="term" value="F:ATP binding"/>
    <property type="evidence" value="ECO:0007669"/>
    <property type="project" value="UniProtKB-KW"/>
</dbReference>
<dbReference type="RefSeq" id="WP_230220058.1">
    <property type="nucleotide sequence ID" value="NZ_JAJKFT010000010.1"/>
</dbReference>
<dbReference type="EMBL" id="JAJKFT010000010">
    <property type="protein sequence ID" value="MCC9629624.1"/>
    <property type="molecule type" value="Genomic_DNA"/>
</dbReference>
<evidence type="ECO:0000256" key="8">
    <source>
        <dbReference type="ARBA" id="ARBA00022777"/>
    </source>
</evidence>
<organism evidence="16 17">
    <name type="scientific">Blastopirellula sediminis</name>
    <dbReference type="NCBI Taxonomy" id="2894196"/>
    <lineage>
        <taxon>Bacteria</taxon>
        <taxon>Pseudomonadati</taxon>
        <taxon>Planctomycetota</taxon>
        <taxon>Planctomycetia</taxon>
        <taxon>Pirellulales</taxon>
        <taxon>Pirellulaceae</taxon>
        <taxon>Blastopirellula</taxon>
    </lineage>
</organism>
<dbReference type="GO" id="GO:0000156">
    <property type="term" value="F:phosphorelay response regulator activity"/>
    <property type="evidence" value="ECO:0007669"/>
    <property type="project" value="TreeGrafter"/>
</dbReference>
<evidence type="ECO:0000256" key="3">
    <source>
        <dbReference type="ARBA" id="ARBA00012438"/>
    </source>
</evidence>
<dbReference type="GO" id="GO:0030295">
    <property type="term" value="F:protein kinase activator activity"/>
    <property type="evidence" value="ECO:0007669"/>
    <property type="project" value="TreeGrafter"/>
</dbReference>
<evidence type="ECO:0000259" key="15">
    <source>
        <dbReference type="PROSITE" id="PS50113"/>
    </source>
</evidence>
<feature type="domain" description="Histidine kinase" evidence="13">
    <location>
        <begin position="276"/>
        <end position="487"/>
    </location>
</feature>
<dbReference type="Gene3D" id="1.10.287.130">
    <property type="match status" value="1"/>
</dbReference>
<evidence type="ECO:0000256" key="12">
    <source>
        <dbReference type="ARBA" id="ARBA00023136"/>
    </source>
</evidence>
<dbReference type="InterPro" id="IPR000700">
    <property type="entry name" value="PAS-assoc_C"/>
</dbReference>
<keyword evidence="10" id="KW-1133">Transmembrane helix</keyword>
<keyword evidence="9" id="KW-0067">ATP-binding</keyword>
<dbReference type="PRINTS" id="PR00344">
    <property type="entry name" value="BCTRLSENSOR"/>
</dbReference>
<dbReference type="Pfam" id="PF02518">
    <property type="entry name" value="HATPase_c"/>
    <property type="match status" value="1"/>
</dbReference>
<evidence type="ECO:0000256" key="9">
    <source>
        <dbReference type="ARBA" id="ARBA00022840"/>
    </source>
</evidence>
<dbReference type="Gene3D" id="3.30.450.20">
    <property type="entry name" value="PAS domain"/>
    <property type="match status" value="2"/>
</dbReference>
<dbReference type="InterPro" id="IPR000014">
    <property type="entry name" value="PAS"/>
</dbReference>
<keyword evidence="12" id="KW-0472">Membrane</keyword>
<reference evidence="16" key="1">
    <citation type="submission" date="2021-11" db="EMBL/GenBank/DDBJ databases">
        <title>Genome sequence.</title>
        <authorList>
            <person name="Sun Q."/>
        </authorList>
    </citation>
    <scope>NUCLEOTIDE SEQUENCE</scope>
    <source>
        <strain evidence="16">JC732</strain>
    </source>
</reference>
<dbReference type="InterPro" id="IPR003661">
    <property type="entry name" value="HisK_dim/P_dom"/>
</dbReference>
<comment type="subcellular location">
    <subcellularLocation>
        <location evidence="2">Membrane</location>
        <topology evidence="2">Multi-pass membrane protein</topology>
    </subcellularLocation>
</comment>
<dbReference type="InterPro" id="IPR036097">
    <property type="entry name" value="HisK_dim/P_sf"/>
</dbReference>
<dbReference type="Gene3D" id="3.30.565.10">
    <property type="entry name" value="Histidine kinase-like ATPase, C-terminal domain"/>
    <property type="match status" value="1"/>
</dbReference>
<keyword evidence="6" id="KW-0812">Transmembrane</keyword>
<dbReference type="NCBIfam" id="TIGR00229">
    <property type="entry name" value="sensory_box"/>
    <property type="match status" value="2"/>
</dbReference>
<gene>
    <name evidence="16" type="ORF">LOC68_14620</name>
</gene>